<dbReference type="OrthoDB" id="9885427at2"/>
<evidence type="ECO:0000313" key="1">
    <source>
        <dbReference type="EMBL" id="ABN53518.1"/>
    </source>
</evidence>
<sequence>MKTKININENSSQNKYKLKLVNNFKTLTEQEENLISSSLLDFLLFLNSHLEMFKYYITMLYKKFNKDTIYQYYLDHVIKSGQISKLLENFQVLVDIREYINYYYAKRKNEYGNSLNNMLSLQMALFSDKDTKIKHYFEKYDFVDEVKAIIKYCRYHYQSIEEIPSEYKVKIIKKIETILFLKNAPNVILEMLS</sequence>
<dbReference type="GeneID" id="35804220"/>
<dbReference type="EMBL" id="CP000568">
    <property type="protein sequence ID" value="ABN53518.1"/>
    <property type="molecule type" value="Genomic_DNA"/>
</dbReference>
<dbReference type="KEGG" id="cth:Cthe_2316"/>
<keyword evidence="2" id="KW-1185">Reference proteome</keyword>
<dbReference type="STRING" id="203119.Cthe_2316"/>
<accession>A3DHT9</accession>
<proteinExistence type="predicted"/>
<dbReference type="RefSeq" id="WP_020457761.1">
    <property type="nucleotide sequence ID" value="NC_009012.1"/>
</dbReference>
<gene>
    <name evidence="1" type="ordered locus">Cthe_2316</name>
</gene>
<reference evidence="1 2" key="2">
    <citation type="journal article" date="2013" name="Biotechnol. Biofuels">
        <title>Global transcriptome analysis of Clostridium thermocellum ATCC 27405 during growth on dilute acid pretreated Populus and switchgrass.</title>
        <authorList>
            <person name="Wilson C.M."/>
            <person name="Rodriguez M.Jr."/>
            <person name="Johnson C.M."/>
            <person name="Martin S.L."/>
            <person name="Chu T.M."/>
            <person name="Wolfinger R.D."/>
            <person name="Hauser L.J."/>
            <person name="Land M.L."/>
            <person name="Klingeman D.M."/>
            <person name="Syed M.H."/>
            <person name="Ragauskas A.J."/>
            <person name="Tschaplinski T.J."/>
            <person name="Mielenz J.R."/>
            <person name="Brown S.D."/>
        </authorList>
    </citation>
    <scope>NUCLEOTIDE SEQUENCE [LARGE SCALE GENOMIC DNA]</scope>
    <source>
        <strain evidence="2">ATCC 27405 / DSM 1237 / JCM 9322 / NBRC 103400 / NCIMB 10682 / NRRL B-4536 / VPI 7372</strain>
    </source>
</reference>
<dbReference type="HOGENOM" id="CLU_1406619_0_0_9"/>
<evidence type="ECO:0000313" key="2">
    <source>
        <dbReference type="Proteomes" id="UP000002145"/>
    </source>
</evidence>
<reference evidence="2" key="1">
    <citation type="submission" date="2007-02" db="EMBL/GenBank/DDBJ databases">
        <title>Complete sequence of Clostridium thermocellum ATCC 27405.</title>
        <authorList>
            <consortium name="US DOE Joint Genome Institute"/>
            <person name="Copeland A."/>
            <person name="Lucas S."/>
            <person name="Lapidus A."/>
            <person name="Barry K."/>
            <person name="Detter J.C."/>
            <person name="Glavina del Rio T."/>
            <person name="Hammon N."/>
            <person name="Israni S."/>
            <person name="Dalin E."/>
            <person name="Tice H."/>
            <person name="Pitluck S."/>
            <person name="Chertkov O."/>
            <person name="Brettin T."/>
            <person name="Bruce D."/>
            <person name="Han C."/>
            <person name="Tapia R."/>
            <person name="Gilna P."/>
            <person name="Schmutz J."/>
            <person name="Larimer F."/>
            <person name="Land M."/>
            <person name="Hauser L."/>
            <person name="Kyrpides N."/>
            <person name="Mikhailova N."/>
            <person name="Wu J.H.D."/>
            <person name="Newcomb M."/>
            <person name="Richardson P."/>
        </authorList>
    </citation>
    <scope>NUCLEOTIDE SEQUENCE [LARGE SCALE GENOMIC DNA]</scope>
    <source>
        <strain evidence="2">ATCC 27405 / DSM 1237 / JCM 9322 / NBRC 103400 / NCIMB 10682 / NRRL B-4536 / VPI 7372</strain>
    </source>
</reference>
<name>A3DHT9_ACET2</name>
<dbReference type="AlphaFoldDB" id="A3DHT9"/>
<dbReference type="Proteomes" id="UP000002145">
    <property type="component" value="Chromosome"/>
</dbReference>
<organism evidence="1 2">
    <name type="scientific">Acetivibrio thermocellus (strain ATCC 27405 / DSM 1237 / JCM 9322 / NBRC 103400 / NCIMB 10682 / NRRL B-4536 / VPI 7372)</name>
    <name type="common">Clostridium thermocellum</name>
    <dbReference type="NCBI Taxonomy" id="203119"/>
    <lineage>
        <taxon>Bacteria</taxon>
        <taxon>Bacillati</taxon>
        <taxon>Bacillota</taxon>
        <taxon>Clostridia</taxon>
        <taxon>Eubacteriales</taxon>
        <taxon>Oscillospiraceae</taxon>
        <taxon>Acetivibrio</taxon>
    </lineage>
</organism>
<protein>
    <submittedName>
        <fullName evidence="1">Uncharacterized protein</fullName>
    </submittedName>
</protein>